<evidence type="ECO:0000259" key="6">
    <source>
        <dbReference type="PROSITE" id="PS50871"/>
    </source>
</evidence>
<feature type="domain" description="C1q" evidence="6">
    <location>
        <begin position="302"/>
        <end position="435"/>
    </location>
</feature>
<feature type="coiled-coil region" evidence="4">
    <location>
        <begin position="50"/>
        <end position="225"/>
    </location>
</feature>
<evidence type="ECO:0000256" key="4">
    <source>
        <dbReference type="SAM" id="Coils"/>
    </source>
</evidence>
<organism evidence="7">
    <name type="scientific">Dicentrarchus labrax</name>
    <name type="common">European seabass</name>
    <name type="synonym">Morone labrax</name>
    <dbReference type="NCBI Taxonomy" id="13489"/>
    <lineage>
        <taxon>Eukaryota</taxon>
        <taxon>Metazoa</taxon>
        <taxon>Chordata</taxon>
        <taxon>Craniata</taxon>
        <taxon>Vertebrata</taxon>
        <taxon>Euteleostomi</taxon>
        <taxon>Actinopterygii</taxon>
        <taxon>Neopterygii</taxon>
        <taxon>Teleostei</taxon>
        <taxon>Neoteleostei</taxon>
        <taxon>Acanthomorphata</taxon>
        <taxon>Eupercaria</taxon>
        <taxon>Moronidae</taxon>
        <taxon>Dicentrarchus</taxon>
    </lineage>
</organism>
<sequence length="435" mass="49074">MVYTVILLLAFFGVASSWHLDERRCDPEARRETPTLCSNYRNIKHLYKNQKQTQEKQMMLEKRIEAMEGKTSEISVLEILVANISSALKDLETMNSQNEMELNDTKAQLVKHKADIASLKRELQELVEHREIVGGNFSQIEDTLFTTERRLRAKEARLEKVETETRAVFSETKKLLNQYRSELSNLNTTAQELEGKVEARLDGTKMELEAKLEKIQNNSEAFGAKLKVQKAEVDEFKEETDSKFSNVDGQLKEQKTTADKQKAEIGTLKSNIKGIQTRLGSTERKADKQNELKLEVDRIKAEVNAKVAFSATITASHDVFTGPAVTKNILIFNKVFTNIGNAYNSKTGLFTAPLNGVYHFSFMTSGYSCYTSGAILVKNGHYQVSTWEFKGLDASDTTSNTVILELKAKETVNIILWRGGKIHSSVFTGFLIFPS</sequence>
<reference evidence="7" key="1">
    <citation type="journal article" date="2020" name="Mar. Environ. Res.">
        <title>Transgenerational regulation of cbln11 gene expression in the olfactory rosette of the European sea bass (Dicentrarchus labrax) exposed to ocean acidification.</title>
        <authorList>
            <person name="Mazurais D."/>
            <person name="Servili A."/>
            <person name="Noel C."/>
            <person name="Cormier A."/>
            <person name="Collet S."/>
            <person name="Leseur R."/>
            <person name="Le Roy M."/>
            <person name="Vitre T."/>
            <person name="Madec L."/>
            <person name="Zambonino-Infante J."/>
        </authorList>
    </citation>
    <scope>NUCLEOTIDE SEQUENCE</scope>
</reference>
<evidence type="ECO:0000256" key="5">
    <source>
        <dbReference type="SAM" id="SignalP"/>
    </source>
</evidence>
<dbReference type="InterPro" id="IPR008983">
    <property type="entry name" value="Tumour_necrosis_fac-like_dom"/>
</dbReference>
<evidence type="ECO:0000256" key="2">
    <source>
        <dbReference type="ARBA" id="ARBA00022525"/>
    </source>
</evidence>
<comment type="subcellular location">
    <subcellularLocation>
        <location evidence="1">Secreted</location>
    </subcellularLocation>
</comment>
<evidence type="ECO:0000256" key="1">
    <source>
        <dbReference type="ARBA" id="ARBA00004613"/>
    </source>
</evidence>
<keyword evidence="2" id="KW-0964">Secreted</keyword>
<feature type="chain" id="PRO_5027084394" evidence="5">
    <location>
        <begin position="18"/>
        <end position="435"/>
    </location>
</feature>
<name>A0A6M5WNX5_DICLA</name>
<evidence type="ECO:0000313" key="7">
    <source>
        <dbReference type="EMBL" id="QJW70305.1"/>
    </source>
</evidence>
<protein>
    <submittedName>
        <fullName evidence="7">Cerebellin 11</fullName>
    </submittedName>
</protein>
<dbReference type="AlphaFoldDB" id="A0A6M5WNX5"/>
<accession>A0A6M5WNX5</accession>
<feature type="signal peptide" evidence="5">
    <location>
        <begin position="1"/>
        <end position="17"/>
    </location>
</feature>
<dbReference type="Pfam" id="PF00386">
    <property type="entry name" value="C1q"/>
    <property type="match status" value="1"/>
</dbReference>
<dbReference type="GO" id="GO:0005576">
    <property type="term" value="C:extracellular region"/>
    <property type="evidence" value="ECO:0007669"/>
    <property type="project" value="UniProtKB-SubCell"/>
</dbReference>
<dbReference type="SMART" id="SM00110">
    <property type="entry name" value="C1Q"/>
    <property type="match status" value="1"/>
</dbReference>
<dbReference type="PANTHER" id="PTHR22923:SF116">
    <property type="entry name" value="C1Q DOMAIN-CONTAINING PROTEIN"/>
    <property type="match status" value="1"/>
</dbReference>
<gene>
    <name evidence="7" type="primary">Cbln11</name>
</gene>
<keyword evidence="4" id="KW-0175">Coiled coil</keyword>
<dbReference type="Gene3D" id="2.60.120.40">
    <property type="match status" value="1"/>
</dbReference>
<dbReference type="InterPro" id="IPR050822">
    <property type="entry name" value="Cerebellin_Synaptic_Org"/>
</dbReference>
<keyword evidence="3 5" id="KW-0732">Signal</keyword>
<dbReference type="PRINTS" id="PR00007">
    <property type="entry name" value="COMPLEMNTC1Q"/>
</dbReference>
<dbReference type="InterPro" id="IPR001073">
    <property type="entry name" value="C1q_dom"/>
</dbReference>
<dbReference type="SUPFAM" id="SSF49842">
    <property type="entry name" value="TNF-like"/>
    <property type="match status" value="1"/>
</dbReference>
<evidence type="ECO:0000256" key="3">
    <source>
        <dbReference type="ARBA" id="ARBA00022729"/>
    </source>
</evidence>
<dbReference type="PROSITE" id="PS50871">
    <property type="entry name" value="C1Q"/>
    <property type="match status" value="1"/>
</dbReference>
<proteinExistence type="evidence at transcript level"/>
<dbReference type="EMBL" id="MT176417">
    <property type="protein sequence ID" value="QJW70305.1"/>
    <property type="molecule type" value="mRNA"/>
</dbReference>
<dbReference type="PANTHER" id="PTHR22923">
    <property type="entry name" value="CEREBELLIN-RELATED"/>
    <property type="match status" value="1"/>
</dbReference>